<dbReference type="STRING" id="336963.C4JDR6"/>
<dbReference type="OrthoDB" id="5323870at2759"/>
<dbReference type="InterPro" id="IPR015943">
    <property type="entry name" value="WD40/YVTN_repeat-like_dom_sf"/>
</dbReference>
<protein>
    <submittedName>
        <fullName evidence="2">Uncharacterized protein</fullName>
    </submittedName>
</protein>
<dbReference type="RefSeq" id="XP_002541029.1">
    <property type="nucleotide sequence ID" value="XM_002540983.1"/>
</dbReference>
<dbReference type="VEuPathDB" id="FungiDB:UREG_00543"/>
<feature type="compositionally biased region" description="Basic and acidic residues" evidence="1">
    <location>
        <begin position="185"/>
        <end position="201"/>
    </location>
</feature>
<evidence type="ECO:0000313" key="3">
    <source>
        <dbReference type="Proteomes" id="UP000002058"/>
    </source>
</evidence>
<feature type="region of interest" description="Disordered" evidence="1">
    <location>
        <begin position="1"/>
        <end position="47"/>
    </location>
</feature>
<evidence type="ECO:0000313" key="2">
    <source>
        <dbReference type="EMBL" id="EEP75696.1"/>
    </source>
</evidence>
<evidence type="ECO:0000256" key="1">
    <source>
        <dbReference type="SAM" id="MobiDB-lite"/>
    </source>
</evidence>
<dbReference type="KEGG" id="ure:UREG_00543"/>
<gene>
    <name evidence="2" type="ORF">UREG_00543</name>
</gene>
<dbReference type="AlphaFoldDB" id="C4JDR6"/>
<feature type="compositionally biased region" description="Polar residues" evidence="1">
    <location>
        <begin position="405"/>
        <end position="424"/>
    </location>
</feature>
<dbReference type="HOGENOM" id="CLU_007901_1_0_1"/>
<proteinExistence type="predicted"/>
<feature type="region of interest" description="Disordered" evidence="1">
    <location>
        <begin position="607"/>
        <end position="629"/>
    </location>
</feature>
<feature type="compositionally biased region" description="Polar residues" evidence="1">
    <location>
        <begin position="609"/>
        <end position="629"/>
    </location>
</feature>
<keyword evidence="3" id="KW-1185">Reference proteome</keyword>
<organism evidence="2 3">
    <name type="scientific">Uncinocarpus reesii (strain UAMH 1704)</name>
    <dbReference type="NCBI Taxonomy" id="336963"/>
    <lineage>
        <taxon>Eukaryota</taxon>
        <taxon>Fungi</taxon>
        <taxon>Dikarya</taxon>
        <taxon>Ascomycota</taxon>
        <taxon>Pezizomycotina</taxon>
        <taxon>Eurotiomycetes</taxon>
        <taxon>Eurotiomycetidae</taxon>
        <taxon>Onygenales</taxon>
        <taxon>Onygenaceae</taxon>
        <taxon>Uncinocarpus</taxon>
    </lineage>
</organism>
<feature type="region of interest" description="Disordered" evidence="1">
    <location>
        <begin position="569"/>
        <end position="591"/>
    </location>
</feature>
<feature type="region of interest" description="Disordered" evidence="1">
    <location>
        <begin position="185"/>
        <end position="206"/>
    </location>
</feature>
<dbReference type="InParanoid" id="C4JDR6"/>
<dbReference type="eggNOG" id="ENOG502SJ54">
    <property type="taxonomic scope" value="Eukaryota"/>
</dbReference>
<name>C4JDR6_UNCRE</name>
<sequence length="629" mass="69821">MPKSTPSRPPTGRPSYSTPTKPERAKPYEDNGADTEEDEPKANGKGDDVVMIIDSDEEDNPPAEPKEVIPTVQYEEEEDEIDPRRPFLNIIESFNIRFGVKVLKLSIPSILPDAIRSPDSVPPALSRMIIFSAACADSSVRLIAAPLAPPPPANGPYLWDFQTLTIPTQSVEVIPPLVSMTFTCEKSDNDTETQGRSRRQESTPPGVTETWKLLLAVHSMEARGKLSLYQIGVEPQPIQAPYPHKLSEQDLQPAQQIYLSARAKSISFHPSQYPSDRHAHLLLVFERGNVDLYSVLPPKPRNISLSDRRRSEAEAKSKHVHVNHFFTLHTDFDPSSPDILSRKNIVDAKWALGGRAIIVLTTDGEWGLWDIDASGPDQQSPANVSTFSASLLNSFVLKGRIRSPEVSSKSQPGDSTSTAGQNKTKFAPMTPSTRRMREEALLKGAPPRPYVSGHSYRGGISVIPASQGWDKPIDESIILWHEDKNMQIPSLLTLWKSHAKPSEVILESSSSYKPALIQNINLLGELENAICYIPSHFQSGKPAQGSRPDILITAERRLLILASKLQLPEEEKNDEETLEHNSTDDRDQTMLQRGELDLDGMDRVMAGMANNTHPNRPNLLRSSQNTFFS</sequence>
<accession>C4JDR6</accession>
<dbReference type="GeneID" id="8439463"/>
<dbReference type="EMBL" id="CH476615">
    <property type="protein sequence ID" value="EEP75696.1"/>
    <property type="molecule type" value="Genomic_DNA"/>
</dbReference>
<reference evidence="3" key="1">
    <citation type="journal article" date="2009" name="Genome Res.">
        <title>Comparative genomic analyses of the human fungal pathogens Coccidioides and their relatives.</title>
        <authorList>
            <person name="Sharpton T.J."/>
            <person name="Stajich J.E."/>
            <person name="Rounsley S.D."/>
            <person name="Gardner M.J."/>
            <person name="Wortman J.R."/>
            <person name="Jordar V.S."/>
            <person name="Maiti R."/>
            <person name="Kodira C.D."/>
            <person name="Neafsey D.E."/>
            <person name="Zeng Q."/>
            <person name="Hung C.-Y."/>
            <person name="McMahan C."/>
            <person name="Muszewska A."/>
            <person name="Grynberg M."/>
            <person name="Mandel M.A."/>
            <person name="Kellner E.M."/>
            <person name="Barker B.M."/>
            <person name="Galgiani J.N."/>
            <person name="Orbach M.J."/>
            <person name="Kirkland T.N."/>
            <person name="Cole G.T."/>
            <person name="Henn M.R."/>
            <person name="Birren B.W."/>
            <person name="Taylor J.W."/>
        </authorList>
    </citation>
    <scope>NUCLEOTIDE SEQUENCE [LARGE SCALE GENOMIC DNA]</scope>
    <source>
        <strain evidence="3">UAMH 1704</strain>
    </source>
</reference>
<dbReference type="Proteomes" id="UP000002058">
    <property type="component" value="Unassembled WGS sequence"/>
</dbReference>
<feature type="region of interest" description="Disordered" evidence="1">
    <location>
        <begin position="403"/>
        <end position="435"/>
    </location>
</feature>
<dbReference type="OMA" id="GHICITE"/>
<feature type="compositionally biased region" description="Basic and acidic residues" evidence="1">
    <location>
        <begin position="578"/>
        <end position="591"/>
    </location>
</feature>
<dbReference type="Gene3D" id="2.130.10.10">
    <property type="entry name" value="YVTN repeat-like/Quinoprotein amine dehydrogenase"/>
    <property type="match status" value="1"/>
</dbReference>